<evidence type="ECO:0000313" key="3">
    <source>
        <dbReference type="EMBL" id="KAG6395964.1"/>
    </source>
</evidence>
<dbReference type="EMBL" id="PNBA02000016">
    <property type="protein sequence ID" value="KAG6395964.1"/>
    <property type="molecule type" value="Genomic_DNA"/>
</dbReference>
<evidence type="ECO:0000256" key="2">
    <source>
        <dbReference type="ARBA" id="ARBA00022679"/>
    </source>
</evidence>
<dbReference type="Gene3D" id="3.40.50.2000">
    <property type="entry name" value="Glycogen Phosphorylase B"/>
    <property type="match status" value="2"/>
</dbReference>
<dbReference type="GO" id="GO:0035251">
    <property type="term" value="F:UDP-glucosyltransferase activity"/>
    <property type="evidence" value="ECO:0007669"/>
    <property type="project" value="TreeGrafter"/>
</dbReference>
<dbReference type="PANTHER" id="PTHR48047">
    <property type="entry name" value="GLYCOSYLTRANSFERASE"/>
    <property type="match status" value="1"/>
</dbReference>
<dbReference type="InterPro" id="IPR002213">
    <property type="entry name" value="UDP_glucos_trans"/>
</dbReference>
<dbReference type="Proteomes" id="UP000298416">
    <property type="component" value="Unassembled WGS sequence"/>
</dbReference>
<keyword evidence="2" id="KW-0808">Transferase</keyword>
<evidence type="ECO:0000256" key="1">
    <source>
        <dbReference type="ARBA" id="ARBA00009995"/>
    </source>
</evidence>
<dbReference type="SUPFAM" id="SSF53756">
    <property type="entry name" value="UDP-Glycosyltransferase/glycogen phosphorylase"/>
    <property type="match status" value="1"/>
</dbReference>
<organism evidence="3">
    <name type="scientific">Salvia splendens</name>
    <name type="common">Scarlet sage</name>
    <dbReference type="NCBI Taxonomy" id="180675"/>
    <lineage>
        <taxon>Eukaryota</taxon>
        <taxon>Viridiplantae</taxon>
        <taxon>Streptophyta</taxon>
        <taxon>Embryophyta</taxon>
        <taxon>Tracheophyta</taxon>
        <taxon>Spermatophyta</taxon>
        <taxon>Magnoliopsida</taxon>
        <taxon>eudicotyledons</taxon>
        <taxon>Gunneridae</taxon>
        <taxon>Pentapetalae</taxon>
        <taxon>asterids</taxon>
        <taxon>lamiids</taxon>
        <taxon>Lamiales</taxon>
        <taxon>Lamiaceae</taxon>
        <taxon>Nepetoideae</taxon>
        <taxon>Mentheae</taxon>
        <taxon>Salviinae</taxon>
        <taxon>Salvia</taxon>
        <taxon>Salvia subgen. Calosphace</taxon>
        <taxon>core Calosphace</taxon>
    </lineage>
</organism>
<dbReference type="CDD" id="cd03784">
    <property type="entry name" value="GT1_Gtf-like"/>
    <property type="match status" value="1"/>
</dbReference>
<name>A0A8X8WL17_SALSN</name>
<accession>A0A8X8WL17</accession>
<reference evidence="3" key="2">
    <citation type="submission" date="2020-08" db="EMBL/GenBank/DDBJ databases">
        <title>Plant Genome Project.</title>
        <authorList>
            <person name="Zhang R.-G."/>
        </authorList>
    </citation>
    <scope>NUCLEOTIDE SEQUENCE</scope>
    <source>
        <strain evidence="3">Huo1</strain>
        <tissue evidence="3">Leaf</tissue>
    </source>
</reference>
<sequence>MRPSPSSGSPWIQVTRKDFDDPFDQRYPSGPYMDFIVKSNTATEKSFGLLVITFYELEPIYADHFRNDCKPPTSWSIGPLCLTKLPKNLNLGFEKKKKPWMEWLDRHSPVLYVAFGSQVQISPAQLLEIALGLVSAEVSFLWVAKKSEMDEVEVETERGLVVTEWVDQEEILEHPSVRGFLSHCWWNSVLDGVYFVHLIYLPT</sequence>
<dbReference type="OrthoDB" id="5835829at2759"/>
<comment type="caution">
    <text evidence="3">The sequence shown here is derived from an EMBL/GenBank/DDBJ whole genome shotgun (WGS) entry which is preliminary data.</text>
</comment>
<gene>
    <name evidence="3" type="ORF">SASPL_142098</name>
</gene>
<reference evidence="3" key="1">
    <citation type="submission" date="2018-01" db="EMBL/GenBank/DDBJ databases">
        <authorList>
            <person name="Mao J.F."/>
        </authorList>
    </citation>
    <scope>NUCLEOTIDE SEQUENCE</scope>
    <source>
        <strain evidence="3">Huo1</strain>
        <tissue evidence="3">Leaf</tissue>
    </source>
</reference>
<protein>
    <submittedName>
        <fullName evidence="3">Uncharacterized protein</fullName>
    </submittedName>
</protein>
<evidence type="ECO:0000313" key="4">
    <source>
        <dbReference type="Proteomes" id="UP000298416"/>
    </source>
</evidence>
<keyword evidence="4" id="KW-1185">Reference proteome</keyword>
<dbReference type="AlphaFoldDB" id="A0A8X8WL17"/>
<dbReference type="Pfam" id="PF00201">
    <property type="entry name" value="UDPGT"/>
    <property type="match status" value="1"/>
</dbReference>
<comment type="similarity">
    <text evidence="1">Belongs to the UDP-glycosyltransferase family.</text>
</comment>
<dbReference type="PANTHER" id="PTHR48047:SF51">
    <property type="entry name" value="GLYCOSYLTRANSFERASE"/>
    <property type="match status" value="1"/>
</dbReference>
<proteinExistence type="inferred from homology"/>